<evidence type="ECO:0000259" key="1">
    <source>
        <dbReference type="PROSITE" id="PS50181"/>
    </source>
</evidence>
<dbReference type="InterPro" id="IPR006527">
    <property type="entry name" value="F-box-assoc_dom_typ1"/>
</dbReference>
<dbReference type="CDD" id="cd22157">
    <property type="entry name" value="F-box_AtFBW1-like"/>
    <property type="match status" value="1"/>
</dbReference>
<dbReference type="PANTHER" id="PTHR31672">
    <property type="entry name" value="BNACNNG10540D PROTEIN"/>
    <property type="match status" value="1"/>
</dbReference>
<dbReference type="Pfam" id="PF07734">
    <property type="entry name" value="FBA_1"/>
    <property type="match status" value="1"/>
</dbReference>
<dbReference type="PANTHER" id="PTHR31672:SF13">
    <property type="entry name" value="F-BOX PROTEIN CPR30-LIKE"/>
    <property type="match status" value="1"/>
</dbReference>
<dbReference type="InterPro" id="IPR036047">
    <property type="entry name" value="F-box-like_dom_sf"/>
</dbReference>
<dbReference type="SUPFAM" id="SSF50965">
    <property type="entry name" value="Galactose oxidase, central domain"/>
    <property type="match status" value="1"/>
</dbReference>
<dbReference type="EMBL" id="JAYWIO010000003">
    <property type="protein sequence ID" value="KAK7275302.1"/>
    <property type="molecule type" value="Genomic_DNA"/>
</dbReference>
<evidence type="ECO:0000313" key="2">
    <source>
        <dbReference type="EMBL" id="KAK7275302.1"/>
    </source>
</evidence>
<dbReference type="AlphaFoldDB" id="A0AAN9IDJ6"/>
<dbReference type="Gene3D" id="1.20.1280.50">
    <property type="match status" value="1"/>
</dbReference>
<protein>
    <recommendedName>
        <fullName evidence="1">F-box domain-containing protein</fullName>
    </recommendedName>
</protein>
<dbReference type="SUPFAM" id="SSF81383">
    <property type="entry name" value="F-box domain"/>
    <property type="match status" value="1"/>
</dbReference>
<dbReference type="Proteomes" id="UP001372338">
    <property type="component" value="Unassembled WGS sequence"/>
</dbReference>
<dbReference type="InterPro" id="IPR011043">
    <property type="entry name" value="Gal_Oxase/kelch_b-propeller"/>
</dbReference>
<name>A0AAN9IDJ6_CROPI</name>
<keyword evidence="3" id="KW-1185">Reference proteome</keyword>
<comment type="caution">
    <text evidence="2">The sequence shown here is derived from an EMBL/GenBank/DDBJ whole genome shotgun (WGS) entry which is preliminary data.</text>
</comment>
<sequence length="382" mass="43431">MSMTRMDKNKRVLHHLPHDLIVLILLRLPVKSLLRFKCVSKFFFSLISDDQFAVSHFDLAASPTHRLLCLAYVAGTAYASLPQSIDLDDDSASSSVALIPRFLPRSCNPLIMGSCKGFILLCHGSHHLYIWNPSTGAHKKLPLSSDPKKHKPIYYGLGYDASTNDFLVFLGSFDLEVEDHRKIDFELFSLRANAWKTIEGNHLPYLSVFPRTGKLLNGVLHWLTYRRDIETIVILAFDLMEKSFSEMPLPPMVDFYSHFHECSDLCVLDGYLCLYVPGNNATKIWVMNEYKVSSSWKKSVELCMTTEAINAKNKMWKPKHYFSPRYSTKCGDIVGLNDGTRVVKFNAKGQLLEHHHSYCVDPCADICEAVMYTESLLSFPSC</sequence>
<dbReference type="NCBIfam" id="TIGR01640">
    <property type="entry name" value="F_box_assoc_1"/>
    <property type="match status" value="1"/>
</dbReference>
<accession>A0AAN9IDJ6</accession>
<feature type="domain" description="F-box" evidence="1">
    <location>
        <begin position="10"/>
        <end position="56"/>
    </location>
</feature>
<dbReference type="Pfam" id="PF00646">
    <property type="entry name" value="F-box"/>
    <property type="match status" value="1"/>
</dbReference>
<proteinExistence type="predicted"/>
<dbReference type="InterPro" id="IPR001810">
    <property type="entry name" value="F-box_dom"/>
</dbReference>
<organism evidence="2 3">
    <name type="scientific">Crotalaria pallida</name>
    <name type="common">Smooth rattlebox</name>
    <name type="synonym">Crotalaria striata</name>
    <dbReference type="NCBI Taxonomy" id="3830"/>
    <lineage>
        <taxon>Eukaryota</taxon>
        <taxon>Viridiplantae</taxon>
        <taxon>Streptophyta</taxon>
        <taxon>Embryophyta</taxon>
        <taxon>Tracheophyta</taxon>
        <taxon>Spermatophyta</taxon>
        <taxon>Magnoliopsida</taxon>
        <taxon>eudicotyledons</taxon>
        <taxon>Gunneridae</taxon>
        <taxon>Pentapetalae</taxon>
        <taxon>rosids</taxon>
        <taxon>fabids</taxon>
        <taxon>Fabales</taxon>
        <taxon>Fabaceae</taxon>
        <taxon>Papilionoideae</taxon>
        <taxon>50 kb inversion clade</taxon>
        <taxon>genistoids sensu lato</taxon>
        <taxon>core genistoids</taxon>
        <taxon>Crotalarieae</taxon>
        <taxon>Crotalaria</taxon>
    </lineage>
</organism>
<dbReference type="SMART" id="SM00256">
    <property type="entry name" value="FBOX"/>
    <property type="match status" value="1"/>
</dbReference>
<gene>
    <name evidence="2" type="ORF">RIF29_16414</name>
</gene>
<dbReference type="InterPro" id="IPR017451">
    <property type="entry name" value="F-box-assoc_interact_dom"/>
</dbReference>
<dbReference type="PROSITE" id="PS50181">
    <property type="entry name" value="FBOX"/>
    <property type="match status" value="1"/>
</dbReference>
<reference evidence="2 3" key="1">
    <citation type="submission" date="2024-01" db="EMBL/GenBank/DDBJ databases">
        <title>The genomes of 5 underutilized Papilionoideae crops provide insights into root nodulation and disease resistanc.</title>
        <authorList>
            <person name="Yuan L."/>
        </authorList>
    </citation>
    <scope>NUCLEOTIDE SEQUENCE [LARGE SCALE GENOMIC DNA]</scope>
    <source>
        <strain evidence="2">ZHUSHIDOU_FW_LH</strain>
        <tissue evidence="2">Leaf</tissue>
    </source>
</reference>
<dbReference type="InterPro" id="IPR050796">
    <property type="entry name" value="SCF_F-box_component"/>
</dbReference>
<evidence type="ECO:0000313" key="3">
    <source>
        <dbReference type="Proteomes" id="UP001372338"/>
    </source>
</evidence>